<dbReference type="AlphaFoldDB" id="A0A7X3MEB8"/>
<proteinExistence type="predicted"/>
<evidence type="ECO:0000313" key="1">
    <source>
        <dbReference type="EMBL" id="MXP74702.1"/>
    </source>
</evidence>
<dbReference type="EMBL" id="WUQX01000001">
    <property type="protein sequence ID" value="MXP74702.1"/>
    <property type="molecule type" value="Genomic_DNA"/>
</dbReference>
<sequence>MKLQCCSFDELNKKIRDGNHEIVMFGAGVLGQVTMPQILLKYDLLPFIRCYLDNDKTKWGSRIELFGKSFPVNSPSFFRKM</sequence>
<comment type="caution">
    <text evidence="1">The sequence shown here is derived from an EMBL/GenBank/DDBJ whole genome shotgun (WGS) entry which is preliminary data.</text>
</comment>
<organism evidence="1 2">
    <name type="scientific">Sporofaciens musculi</name>
    <dbReference type="NCBI Taxonomy" id="2681861"/>
    <lineage>
        <taxon>Bacteria</taxon>
        <taxon>Bacillati</taxon>
        <taxon>Bacillota</taxon>
        <taxon>Clostridia</taxon>
        <taxon>Lachnospirales</taxon>
        <taxon>Lachnospiraceae</taxon>
        <taxon>Sporofaciens</taxon>
    </lineage>
</organism>
<protein>
    <submittedName>
        <fullName evidence="1">Uncharacterized protein</fullName>
    </submittedName>
</protein>
<accession>A0A7X3MEB8</accession>
<name>A0A7X3MEB8_9FIRM</name>
<reference evidence="1 2" key="1">
    <citation type="submission" date="2019-12" db="EMBL/GenBank/DDBJ databases">
        <title>Sporaefaciens musculi gen. nov., sp. nov., a novel bacterium isolated from the caecum of an obese mouse.</title>
        <authorList>
            <person name="Rasmussen T.S."/>
            <person name="Streidl T."/>
            <person name="Hitch T.C.A."/>
            <person name="Wortmann E."/>
            <person name="Deptula P."/>
            <person name="Hansen M."/>
            <person name="Nielsen D.S."/>
            <person name="Clavel T."/>
            <person name="Vogensen F.K."/>
        </authorList>
    </citation>
    <scope>NUCLEOTIDE SEQUENCE [LARGE SCALE GENOMIC DNA]</scope>
    <source>
        <strain evidence="1 2">WCA-9-b2</strain>
    </source>
</reference>
<dbReference type="RefSeq" id="WP_159750050.1">
    <property type="nucleotide sequence ID" value="NZ_WUQX01000001.1"/>
</dbReference>
<dbReference type="Proteomes" id="UP000460412">
    <property type="component" value="Unassembled WGS sequence"/>
</dbReference>
<evidence type="ECO:0000313" key="2">
    <source>
        <dbReference type="Proteomes" id="UP000460412"/>
    </source>
</evidence>
<keyword evidence="2" id="KW-1185">Reference proteome</keyword>
<gene>
    <name evidence="1" type="ORF">GN277_04710</name>
</gene>